<feature type="domain" description="C3H1-type" evidence="14">
    <location>
        <begin position="156"/>
        <end position="178"/>
    </location>
</feature>
<dbReference type="Pfam" id="PF14608">
    <property type="entry name" value="zf-CCCH_2"/>
    <property type="match status" value="3"/>
</dbReference>
<evidence type="ECO:0000256" key="2">
    <source>
        <dbReference type="ARBA" id="ARBA00008907"/>
    </source>
</evidence>
<protein>
    <recommendedName>
        <fullName evidence="11">mRNA 3'-end-processing protein</fullName>
    </recommendedName>
</protein>
<feature type="transmembrane region" description="Helical" evidence="13">
    <location>
        <begin position="367"/>
        <end position="389"/>
    </location>
</feature>
<dbReference type="GO" id="GO:0008270">
    <property type="term" value="F:zinc ion binding"/>
    <property type="evidence" value="ECO:0007669"/>
    <property type="project" value="UniProtKB-KW"/>
</dbReference>
<dbReference type="PROSITE" id="PS50103">
    <property type="entry name" value="ZF_C3H1"/>
    <property type="match status" value="5"/>
</dbReference>
<evidence type="ECO:0000256" key="10">
    <source>
        <dbReference type="PROSITE-ProRule" id="PRU00723"/>
    </source>
</evidence>
<dbReference type="InterPro" id="IPR045348">
    <property type="entry name" value="CPSF4/Yth1"/>
</dbReference>
<dbReference type="Proteomes" id="UP000717515">
    <property type="component" value="Unassembled WGS sequence"/>
</dbReference>
<feature type="zinc finger region" description="C3H1-type" evidence="10">
    <location>
        <begin position="156"/>
        <end position="178"/>
    </location>
</feature>
<keyword evidence="13" id="KW-1133">Transmembrane helix</keyword>
<evidence type="ECO:0000256" key="9">
    <source>
        <dbReference type="ARBA" id="ARBA00023242"/>
    </source>
</evidence>
<evidence type="ECO:0000259" key="14">
    <source>
        <dbReference type="PROSITE" id="PS50103"/>
    </source>
</evidence>
<dbReference type="Pfam" id="PF18345">
    <property type="entry name" value="zf_CCCH_4"/>
    <property type="match status" value="1"/>
</dbReference>
<dbReference type="GO" id="GO:0031124">
    <property type="term" value="P:mRNA 3'-end processing"/>
    <property type="evidence" value="ECO:0007669"/>
    <property type="project" value="UniProtKB-UniRule"/>
</dbReference>
<feature type="region of interest" description="Disordered" evidence="12">
    <location>
        <begin position="184"/>
        <end position="212"/>
    </location>
</feature>
<feature type="zinc finger region" description="C3H1-type" evidence="10">
    <location>
        <begin position="70"/>
        <end position="97"/>
    </location>
</feature>
<dbReference type="EMBL" id="JAIFTL010000135">
    <property type="protein sequence ID" value="KAG9322661.1"/>
    <property type="molecule type" value="Genomic_DNA"/>
</dbReference>
<reference evidence="15" key="1">
    <citation type="submission" date="2021-07" db="EMBL/GenBank/DDBJ databases">
        <title>Draft genome of Mortierella alpina, strain LL118, isolated from an aspen leaf litter sample.</title>
        <authorList>
            <person name="Yang S."/>
            <person name="Vinatzer B.A."/>
        </authorList>
    </citation>
    <scope>NUCLEOTIDE SEQUENCE</scope>
    <source>
        <strain evidence="15">LL118</strain>
    </source>
</reference>
<evidence type="ECO:0000256" key="1">
    <source>
        <dbReference type="ARBA" id="ARBA00004123"/>
    </source>
</evidence>
<dbReference type="GO" id="GO:0003723">
    <property type="term" value="F:RNA binding"/>
    <property type="evidence" value="ECO:0007669"/>
    <property type="project" value="UniProtKB-UniRule"/>
</dbReference>
<comment type="function">
    <text evidence="11">Component of the cleavage factor I (CF I) involved in pre-mRNA 3'-end processing.</text>
</comment>
<name>A0A9P8A581_MORAP</name>
<evidence type="ECO:0000256" key="3">
    <source>
        <dbReference type="ARBA" id="ARBA00022664"/>
    </source>
</evidence>
<keyword evidence="6 10" id="KW-0863">Zinc-finger</keyword>
<dbReference type="InterPro" id="IPR036855">
    <property type="entry name" value="Znf_CCCH_sf"/>
</dbReference>
<dbReference type="SMART" id="SM00356">
    <property type="entry name" value="ZnF_C3H1"/>
    <property type="match status" value="5"/>
</dbReference>
<comment type="similarity">
    <text evidence="2 11">Belongs to the CPSF4/YTH1 family.</text>
</comment>
<feature type="zinc finger region" description="C3H1-type" evidence="10">
    <location>
        <begin position="127"/>
        <end position="154"/>
    </location>
</feature>
<feature type="domain" description="C3H1-type" evidence="14">
    <location>
        <begin position="70"/>
        <end position="97"/>
    </location>
</feature>
<feature type="transmembrane region" description="Helical" evidence="13">
    <location>
        <begin position="243"/>
        <end position="266"/>
    </location>
</feature>
<evidence type="ECO:0000313" key="16">
    <source>
        <dbReference type="Proteomes" id="UP000717515"/>
    </source>
</evidence>
<evidence type="ECO:0000256" key="8">
    <source>
        <dbReference type="ARBA" id="ARBA00022884"/>
    </source>
</evidence>
<feature type="domain" description="C3H1-type" evidence="14">
    <location>
        <begin position="98"/>
        <end position="126"/>
    </location>
</feature>
<comment type="subcellular location">
    <subcellularLocation>
        <location evidence="1 11">Nucleus</location>
    </subcellularLocation>
</comment>
<evidence type="ECO:0000256" key="11">
    <source>
        <dbReference type="RuleBase" id="RU369008"/>
    </source>
</evidence>
<feature type="transmembrane region" description="Helical" evidence="13">
    <location>
        <begin position="278"/>
        <end position="299"/>
    </location>
</feature>
<keyword evidence="9 11" id="KW-0539">Nucleus</keyword>
<keyword evidence="4 10" id="KW-0479">Metal-binding</keyword>
<evidence type="ECO:0000256" key="5">
    <source>
        <dbReference type="ARBA" id="ARBA00022737"/>
    </source>
</evidence>
<feature type="compositionally biased region" description="Basic and acidic residues" evidence="12">
    <location>
        <begin position="199"/>
        <end position="211"/>
    </location>
</feature>
<evidence type="ECO:0000256" key="13">
    <source>
        <dbReference type="SAM" id="Phobius"/>
    </source>
</evidence>
<keyword evidence="13" id="KW-0472">Membrane</keyword>
<dbReference type="Gene3D" id="4.10.1000.10">
    <property type="entry name" value="Zinc finger, CCCH-type"/>
    <property type="match status" value="3"/>
</dbReference>
<accession>A0A9P8A581</accession>
<evidence type="ECO:0000313" key="15">
    <source>
        <dbReference type="EMBL" id="KAG9322661.1"/>
    </source>
</evidence>
<keyword evidence="13" id="KW-0812">Transmembrane</keyword>
<dbReference type="GO" id="GO:0005634">
    <property type="term" value="C:nucleus"/>
    <property type="evidence" value="ECO:0007669"/>
    <property type="project" value="UniProtKB-SubCell"/>
</dbReference>
<sequence>MMAYSILPSEIDFQDYSFDFEEYVRSEVGLDITHSAKKNGETGDNICRFFLKGHCSKGNNCQFRHVRTDPSKAVVCKHWLRGLCKKGDNCEFLHEYNLRKMPECWFYSKYGECNNGTECIYLHIDPESKIKDCPWYARGFCKHGPNCRHKHTRKVICLNYLTGWCPQGPNCPNGHPKYELPPPNWDDGQGARPITQDRSFVDRDEKPRMDGETPTYRNVEDVTCFKLTNMAADRDLCCCCIRLRLAVGVVSLVYLAITAATTYQKYKANNTGDNTANIVIYTSAALQTLIALLGLLAAITKAVRITKLFSVLWWGLTFVVLALSLGNIALVAKNDKDSILEECRNDLKPSNGIAVTDEEANSCYKTVLIVSGVVLGLQFLIMCLIGWIIQRFLREVRQDAEIKAALKAVDEGHEEGAEGK</sequence>
<keyword evidence="8 11" id="KW-0694">RNA-binding</keyword>
<dbReference type="FunFam" id="4.10.1000.10:FF:000012">
    <property type="entry name" value="cleavage and polyadenylation specificity factor subunit 4"/>
    <property type="match status" value="1"/>
</dbReference>
<feature type="domain" description="C3H1-type" evidence="14">
    <location>
        <begin position="127"/>
        <end position="154"/>
    </location>
</feature>
<dbReference type="PANTHER" id="PTHR23102">
    <property type="entry name" value="CLEAVAGE AND POLYADENYLATION SPECIFICITY FACTOR SUBUNIT 4-RELATED"/>
    <property type="match status" value="1"/>
</dbReference>
<evidence type="ECO:0000256" key="6">
    <source>
        <dbReference type="ARBA" id="ARBA00022771"/>
    </source>
</evidence>
<feature type="zinc finger region" description="C3H1-type" evidence="10">
    <location>
        <begin position="41"/>
        <end position="68"/>
    </location>
</feature>
<dbReference type="PANTHER" id="PTHR23102:SF24">
    <property type="entry name" value="CLEAVAGE AND POLYADENYLATION SPECIFICITY FACTOR SUBUNIT 4"/>
    <property type="match status" value="1"/>
</dbReference>
<dbReference type="SUPFAM" id="SSF90229">
    <property type="entry name" value="CCCH zinc finger"/>
    <property type="match status" value="2"/>
</dbReference>
<evidence type="ECO:0000256" key="4">
    <source>
        <dbReference type="ARBA" id="ARBA00022723"/>
    </source>
</evidence>
<feature type="zinc finger region" description="C3H1-type" evidence="10">
    <location>
        <begin position="98"/>
        <end position="126"/>
    </location>
</feature>
<keyword evidence="7 10" id="KW-0862">Zinc</keyword>
<evidence type="ECO:0000256" key="7">
    <source>
        <dbReference type="ARBA" id="ARBA00022833"/>
    </source>
</evidence>
<dbReference type="InterPro" id="IPR000571">
    <property type="entry name" value="Znf_CCCH"/>
</dbReference>
<dbReference type="AlphaFoldDB" id="A0A9P8A581"/>
<comment type="caution">
    <text evidence="15">The sequence shown here is derived from an EMBL/GenBank/DDBJ whole genome shotgun (WGS) entry which is preliminary data.</text>
</comment>
<evidence type="ECO:0000256" key="12">
    <source>
        <dbReference type="SAM" id="MobiDB-lite"/>
    </source>
</evidence>
<proteinExistence type="inferred from homology"/>
<feature type="transmembrane region" description="Helical" evidence="13">
    <location>
        <begin position="311"/>
        <end position="332"/>
    </location>
</feature>
<keyword evidence="5 11" id="KW-0677">Repeat</keyword>
<gene>
    <name evidence="15" type="ORF">KVV02_007928</name>
</gene>
<organism evidence="15 16">
    <name type="scientific">Mortierella alpina</name>
    <name type="common">Oleaginous fungus</name>
    <name type="synonym">Mortierella renispora</name>
    <dbReference type="NCBI Taxonomy" id="64518"/>
    <lineage>
        <taxon>Eukaryota</taxon>
        <taxon>Fungi</taxon>
        <taxon>Fungi incertae sedis</taxon>
        <taxon>Mucoromycota</taxon>
        <taxon>Mortierellomycotina</taxon>
        <taxon>Mortierellomycetes</taxon>
        <taxon>Mortierellales</taxon>
        <taxon>Mortierellaceae</taxon>
        <taxon>Mortierella</taxon>
    </lineage>
</organism>
<feature type="domain" description="C3H1-type" evidence="14">
    <location>
        <begin position="41"/>
        <end position="68"/>
    </location>
</feature>
<keyword evidence="3 11" id="KW-0507">mRNA processing</keyword>